<proteinExistence type="predicted"/>
<dbReference type="InParanoid" id="E9FSG0"/>
<feature type="signal peptide" evidence="1">
    <location>
        <begin position="1"/>
        <end position="23"/>
    </location>
</feature>
<evidence type="ECO:0000313" key="2">
    <source>
        <dbReference type="EMBL" id="EFX89839.1"/>
    </source>
</evidence>
<dbReference type="HOGENOM" id="CLU_895054_0_0_1"/>
<sequence>MRSDFIFATTLLVAVAFCSGAGAVNQHWSERSLRTAVQGGIHRALEEQIHLPAAIRSEIEDIIVDRLKDHLFREIAQIDGFVQGSFAIAQEFVNSAVQSSSRRTRWPNEQTIHYLEKEVAEADQKIAGLRPSFAGLMTWLDSNNAKMSSLNLEQIIADVVKELMKDEAFQHIVEWLGTLPGVIHGIADEFLANKTFSEIFQMLGARSEIQGMLVQGLVVQDVPAVDPVTGFKSAGKHTGSQSVMGLVGAGLKEAQSVLQLVAKTYRLIVDQQVKKLDKLVADLQEKMPYIPVEVMEYIHTSALRMIRFKPE</sequence>
<keyword evidence="3" id="KW-1185">Reference proteome</keyword>
<keyword evidence="1" id="KW-0732">Signal</keyword>
<organism evidence="2 3">
    <name type="scientific">Daphnia pulex</name>
    <name type="common">Water flea</name>
    <dbReference type="NCBI Taxonomy" id="6669"/>
    <lineage>
        <taxon>Eukaryota</taxon>
        <taxon>Metazoa</taxon>
        <taxon>Ecdysozoa</taxon>
        <taxon>Arthropoda</taxon>
        <taxon>Crustacea</taxon>
        <taxon>Branchiopoda</taxon>
        <taxon>Diplostraca</taxon>
        <taxon>Cladocera</taxon>
        <taxon>Anomopoda</taxon>
        <taxon>Daphniidae</taxon>
        <taxon>Daphnia</taxon>
    </lineage>
</organism>
<evidence type="ECO:0000313" key="3">
    <source>
        <dbReference type="Proteomes" id="UP000000305"/>
    </source>
</evidence>
<accession>E9FSG0</accession>
<name>E9FSG0_DAPPU</name>
<dbReference type="AlphaFoldDB" id="E9FSG0"/>
<dbReference type="OrthoDB" id="6341695at2759"/>
<evidence type="ECO:0000256" key="1">
    <source>
        <dbReference type="SAM" id="SignalP"/>
    </source>
</evidence>
<dbReference type="KEGG" id="dpx:DAPPUDRAFT_310104"/>
<feature type="chain" id="PRO_5003240279" evidence="1">
    <location>
        <begin position="24"/>
        <end position="311"/>
    </location>
</feature>
<reference evidence="2 3" key="1">
    <citation type="journal article" date="2011" name="Science">
        <title>The ecoresponsive genome of Daphnia pulex.</title>
        <authorList>
            <person name="Colbourne J.K."/>
            <person name="Pfrender M.E."/>
            <person name="Gilbert D."/>
            <person name="Thomas W.K."/>
            <person name="Tucker A."/>
            <person name="Oakley T.H."/>
            <person name="Tokishita S."/>
            <person name="Aerts A."/>
            <person name="Arnold G.J."/>
            <person name="Basu M.K."/>
            <person name="Bauer D.J."/>
            <person name="Caceres C.E."/>
            <person name="Carmel L."/>
            <person name="Casola C."/>
            <person name="Choi J.H."/>
            <person name="Detter J.C."/>
            <person name="Dong Q."/>
            <person name="Dusheyko S."/>
            <person name="Eads B.D."/>
            <person name="Frohlich T."/>
            <person name="Geiler-Samerotte K.A."/>
            <person name="Gerlach D."/>
            <person name="Hatcher P."/>
            <person name="Jogdeo S."/>
            <person name="Krijgsveld J."/>
            <person name="Kriventseva E.V."/>
            <person name="Kultz D."/>
            <person name="Laforsch C."/>
            <person name="Lindquist E."/>
            <person name="Lopez J."/>
            <person name="Manak J.R."/>
            <person name="Muller J."/>
            <person name="Pangilinan J."/>
            <person name="Patwardhan R.P."/>
            <person name="Pitluck S."/>
            <person name="Pritham E.J."/>
            <person name="Rechtsteiner A."/>
            <person name="Rho M."/>
            <person name="Rogozin I.B."/>
            <person name="Sakarya O."/>
            <person name="Salamov A."/>
            <person name="Schaack S."/>
            <person name="Shapiro H."/>
            <person name="Shiga Y."/>
            <person name="Skalitzky C."/>
            <person name="Smith Z."/>
            <person name="Souvorov A."/>
            <person name="Sung W."/>
            <person name="Tang Z."/>
            <person name="Tsuchiya D."/>
            <person name="Tu H."/>
            <person name="Vos H."/>
            <person name="Wang M."/>
            <person name="Wolf Y.I."/>
            <person name="Yamagata H."/>
            <person name="Yamada T."/>
            <person name="Ye Y."/>
            <person name="Shaw J.R."/>
            <person name="Andrews J."/>
            <person name="Crease T.J."/>
            <person name="Tang H."/>
            <person name="Lucas S.M."/>
            <person name="Robertson H.M."/>
            <person name="Bork P."/>
            <person name="Koonin E.V."/>
            <person name="Zdobnov E.M."/>
            <person name="Grigoriev I.V."/>
            <person name="Lynch M."/>
            <person name="Boore J.L."/>
        </authorList>
    </citation>
    <scope>NUCLEOTIDE SEQUENCE [LARGE SCALE GENOMIC DNA]</scope>
</reference>
<dbReference type="Proteomes" id="UP000000305">
    <property type="component" value="Unassembled WGS sequence"/>
</dbReference>
<dbReference type="EMBL" id="GL732524">
    <property type="protein sequence ID" value="EFX89839.1"/>
    <property type="molecule type" value="Genomic_DNA"/>
</dbReference>
<gene>
    <name evidence="2" type="ORF">DAPPUDRAFT_310104</name>
</gene>
<protein>
    <submittedName>
        <fullName evidence="2">Uncharacterized protein</fullName>
    </submittedName>
</protein>